<evidence type="ECO:0000313" key="2">
    <source>
        <dbReference type="Proteomes" id="UP001234178"/>
    </source>
</evidence>
<name>A0ABR0B3L0_9CRUS</name>
<organism evidence="1 2">
    <name type="scientific">Daphnia magna</name>
    <dbReference type="NCBI Taxonomy" id="35525"/>
    <lineage>
        <taxon>Eukaryota</taxon>
        <taxon>Metazoa</taxon>
        <taxon>Ecdysozoa</taxon>
        <taxon>Arthropoda</taxon>
        <taxon>Crustacea</taxon>
        <taxon>Branchiopoda</taxon>
        <taxon>Diplostraca</taxon>
        <taxon>Cladocera</taxon>
        <taxon>Anomopoda</taxon>
        <taxon>Daphniidae</taxon>
        <taxon>Daphnia</taxon>
    </lineage>
</organism>
<keyword evidence="2" id="KW-1185">Reference proteome</keyword>
<accession>A0ABR0B3L0</accession>
<evidence type="ECO:0000313" key="1">
    <source>
        <dbReference type="EMBL" id="KAK4036290.1"/>
    </source>
</evidence>
<dbReference type="Proteomes" id="UP001234178">
    <property type="component" value="Unassembled WGS sequence"/>
</dbReference>
<proteinExistence type="predicted"/>
<dbReference type="EMBL" id="JAOYFB010000040">
    <property type="protein sequence ID" value="KAK4036290.1"/>
    <property type="molecule type" value="Genomic_DNA"/>
</dbReference>
<gene>
    <name evidence="1" type="ORF">OUZ56_028351</name>
</gene>
<comment type="caution">
    <text evidence="1">The sequence shown here is derived from an EMBL/GenBank/DDBJ whole genome shotgun (WGS) entry which is preliminary data.</text>
</comment>
<protein>
    <submittedName>
        <fullName evidence="1">Uncharacterized protein</fullName>
    </submittedName>
</protein>
<sequence>MPSVSKESISYRPVSCLVYWSSRNEVEEKFQTFLIEAVTEGVEKNCVRQRSRSLKLFEPHYGHGVMNVNYLIPSHSHNHKI</sequence>
<reference evidence="1 2" key="1">
    <citation type="journal article" date="2023" name="Nucleic Acids Res.">
        <title>The hologenome of Daphnia magna reveals possible DNA methylation and microbiome-mediated evolution of the host genome.</title>
        <authorList>
            <person name="Chaturvedi A."/>
            <person name="Li X."/>
            <person name="Dhandapani V."/>
            <person name="Marshall H."/>
            <person name="Kissane S."/>
            <person name="Cuenca-Cambronero M."/>
            <person name="Asole G."/>
            <person name="Calvet F."/>
            <person name="Ruiz-Romero M."/>
            <person name="Marangio P."/>
            <person name="Guigo R."/>
            <person name="Rago D."/>
            <person name="Mirbahai L."/>
            <person name="Eastwood N."/>
            <person name="Colbourne J.K."/>
            <person name="Zhou J."/>
            <person name="Mallon E."/>
            <person name="Orsini L."/>
        </authorList>
    </citation>
    <scope>NUCLEOTIDE SEQUENCE [LARGE SCALE GENOMIC DNA]</scope>
    <source>
        <strain evidence="1">LRV0_1</strain>
    </source>
</reference>